<dbReference type="EMBL" id="RCML01001145">
    <property type="protein sequence ID" value="KAG2965072.1"/>
    <property type="molecule type" value="Genomic_DNA"/>
</dbReference>
<organism evidence="1 3">
    <name type="scientific">Phytophthora cactorum</name>
    <dbReference type="NCBI Taxonomy" id="29920"/>
    <lineage>
        <taxon>Eukaryota</taxon>
        <taxon>Sar</taxon>
        <taxon>Stramenopiles</taxon>
        <taxon>Oomycota</taxon>
        <taxon>Peronosporomycetes</taxon>
        <taxon>Peronosporales</taxon>
        <taxon>Peronosporaceae</taxon>
        <taxon>Phytophthora</taxon>
    </lineage>
</organism>
<evidence type="ECO:0000313" key="3">
    <source>
        <dbReference type="Proteomes" id="UP000736787"/>
    </source>
</evidence>
<reference evidence="1" key="1">
    <citation type="submission" date="2018-10" db="EMBL/GenBank/DDBJ databases">
        <title>Effector identification in a new, highly contiguous assembly of the strawberry crown rot pathogen Phytophthora cactorum.</title>
        <authorList>
            <person name="Armitage A.D."/>
            <person name="Nellist C.F."/>
            <person name="Bates H."/>
            <person name="Vickerstaff R.J."/>
            <person name="Harrison R.J."/>
        </authorList>
    </citation>
    <scope>NUCLEOTIDE SEQUENCE</scope>
    <source>
        <strain evidence="1">4040</strain>
        <strain evidence="2">P415</strain>
    </source>
</reference>
<dbReference type="Proteomes" id="UP000736787">
    <property type="component" value="Unassembled WGS sequence"/>
</dbReference>
<dbReference type="EMBL" id="RCMK01000888">
    <property type="protein sequence ID" value="KAG2908858.1"/>
    <property type="molecule type" value="Genomic_DNA"/>
</dbReference>
<sequence>MEGHEKENGESKQRELLAMKPSNDTLNELELAANGVTSPAAGLSVLEPINCVIVDYGIEWFAWCYPHLFETTCSRDPVATRKVALSSHSSDIIDSMNVVQMEAT</sequence>
<proteinExistence type="predicted"/>
<evidence type="ECO:0000313" key="1">
    <source>
        <dbReference type="EMBL" id="KAG2908858.1"/>
    </source>
</evidence>
<dbReference type="AlphaFoldDB" id="A0A8T1BWK6"/>
<comment type="caution">
    <text evidence="1">The sequence shown here is derived from an EMBL/GenBank/DDBJ whole genome shotgun (WGS) entry which is preliminary data.</text>
</comment>
<protein>
    <submittedName>
        <fullName evidence="1">Uncharacterized protein</fullName>
    </submittedName>
</protein>
<gene>
    <name evidence="1" type="ORF">PC117_g19840</name>
    <name evidence="2" type="ORF">PC118_g19960</name>
</gene>
<accession>A0A8T1BWK6</accession>
<name>A0A8T1BWK6_9STRA</name>
<dbReference type="Proteomes" id="UP000697107">
    <property type="component" value="Unassembled WGS sequence"/>
</dbReference>
<dbReference type="VEuPathDB" id="FungiDB:PC110_g14198"/>
<evidence type="ECO:0000313" key="2">
    <source>
        <dbReference type="EMBL" id="KAG2965072.1"/>
    </source>
</evidence>